<organism evidence="1 2">
    <name type="scientific">Cinchona calisaya</name>
    <dbReference type="NCBI Taxonomy" id="153742"/>
    <lineage>
        <taxon>Eukaryota</taxon>
        <taxon>Viridiplantae</taxon>
        <taxon>Streptophyta</taxon>
        <taxon>Embryophyta</taxon>
        <taxon>Tracheophyta</taxon>
        <taxon>Spermatophyta</taxon>
        <taxon>Magnoliopsida</taxon>
        <taxon>eudicotyledons</taxon>
        <taxon>Gunneridae</taxon>
        <taxon>Pentapetalae</taxon>
        <taxon>asterids</taxon>
        <taxon>lamiids</taxon>
        <taxon>Gentianales</taxon>
        <taxon>Rubiaceae</taxon>
        <taxon>Cinchonoideae</taxon>
        <taxon>Cinchoneae</taxon>
        <taxon>Cinchona</taxon>
    </lineage>
</organism>
<dbReference type="Proteomes" id="UP001630127">
    <property type="component" value="Unassembled WGS sequence"/>
</dbReference>
<evidence type="ECO:0000313" key="2">
    <source>
        <dbReference type="Proteomes" id="UP001630127"/>
    </source>
</evidence>
<comment type="caution">
    <text evidence="1">The sequence shown here is derived from an EMBL/GenBank/DDBJ whole genome shotgun (WGS) entry which is preliminary data.</text>
</comment>
<proteinExistence type="predicted"/>
<dbReference type="AlphaFoldDB" id="A0ABD2Y9H7"/>
<protein>
    <submittedName>
        <fullName evidence="1">Uncharacterized protein</fullName>
    </submittedName>
</protein>
<gene>
    <name evidence="1" type="ORF">ACH5RR_036914</name>
</gene>
<name>A0ABD2Y9H7_9GENT</name>
<accession>A0ABD2Y9H7</accession>
<evidence type="ECO:0000313" key="1">
    <source>
        <dbReference type="EMBL" id="KAL3502465.1"/>
    </source>
</evidence>
<keyword evidence="2" id="KW-1185">Reference proteome</keyword>
<dbReference type="EMBL" id="JBJUIK010000015">
    <property type="protein sequence ID" value="KAL3502465.1"/>
    <property type="molecule type" value="Genomic_DNA"/>
</dbReference>
<reference evidence="1 2" key="1">
    <citation type="submission" date="2024-11" db="EMBL/GenBank/DDBJ databases">
        <title>A near-complete genome assembly of Cinchona calisaya.</title>
        <authorList>
            <person name="Lian D.C."/>
            <person name="Zhao X.W."/>
            <person name="Wei L."/>
        </authorList>
    </citation>
    <scope>NUCLEOTIDE SEQUENCE [LARGE SCALE GENOMIC DNA]</scope>
    <source>
        <tissue evidence="1">Nenye</tissue>
    </source>
</reference>
<sequence>MELGIGLEDVSANLSIKDLGTRTDTRDLAFSLHRLLNIPRGKINPYLEITVDYDAAWEVFVHTTVAPGCMVGANAARAVAAGIENAQGPIISMDRNQIMVNIVVVQIHQDTFMSTTYSSHQTVDSIATQEIAMDDSVAWEISAIAAATSELDTSCLAATRQKRKNAAATYVDEEDITAARQRKKDAAASYIYKRCFCLFSPSCHCLGY</sequence>